<evidence type="ECO:0000256" key="8">
    <source>
        <dbReference type="ARBA" id="ARBA00023098"/>
    </source>
</evidence>
<keyword evidence="6 12" id="KW-1133">Transmembrane helix</keyword>
<sequence length="333" mass="39069">MKEITEENDSVGKSTNETQKGSIKWTAVLFYIYLHVFGLAGLYFVLVKAKWMTVFYFLFLVTTSSIALTAGAHRLYAHQTFVAISQLRFLLVLAHTIAGVGSIYDWTFWHRLHHRFYGTEKDPFNHKKGFFYSHVISNLMSAPSDLKSYARDIDMRDVDMDGYIWTQRKLYWILFIVFGLLLPIQIPVKYWDESYTNSFLIIGAVRLLITTHISWLVNSALLVWGLKKGDKFPVDDNSVFFLSKSYWLNYHYMLPWDWKNDEFGTYETGFITFVIKMWRELGFINQLKTATSDDVREALYKVATSKMTMNEALDEIKQNAEETAYKEKLIYRH</sequence>
<feature type="transmembrane region" description="Helical" evidence="12">
    <location>
        <begin position="28"/>
        <end position="47"/>
    </location>
</feature>
<evidence type="ECO:0000256" key="9">
    <source>
        <dbReference type="ARBA" id="ARBA00023136"/>
    </source>
</evidence>
<feature type="transmembrane region" description="Helical" evidence="12">
    <location>
        <begin position="170"/>
        <end position="188"/>
    </location>
</feature>
<keyword evidence="10 11" id="KW-0275">Fatty acid biosynthesis</keyword>
<dbReference type="AlphaFoldDB" id="A0AAW2GYZ4"/>
<keyword evidence="7 11" id="KW-0560">Oxidoreductase</keyword>
<evidence type="ECO:0000256" key="12">
    <source>
        <dbReference type="SAM" id="Phobius"/>
    </source>
</evidence>
<feature type="transmembrane region" description="Helical" evidence="12">
    <location>
        <begin position="53"/>
        <end position="77"/>
    </location>
</feature>
<dbReference type="GO" id="GO:0005506">
    <property type="term" value="F:iron ion binding"/>
    <property type="evidence" value="ECO:0007669"/>
    <property type="project" value="TreeGrafter"/>
</dbReference>
<dbReference type="EMBL" id="JADYXP020000001">
    <property type="protein sequence ID" value="KAL0132482.1"/>
    <property type="molecule type" value="Genomic_DNA"/>
</dbReference>
<comment type="subcellular location">
    <subcellularLocation>
        <location evidence="1">Membrane</location>
        <topology evidence="1">Multi-pass membrane protein</topology>
    </subcellularLocation>
</comment>
<dbReference type="Proteomes" id="UP001430953">
    <property type="component" value="Unassembled WGS sequence"/>
</dbReference>
<evidence type="ECO:0000313" key="14">
    <source>
        <dbReference type="Proteomes" id="UP001430953"/>
    </source>
</evidence>
<dbReference type="GO" id="GO:0006636">
    <property type="term" value="P:unsaturated fatty acid biosynthetic process"/>
    <property type="evidence" value="ECO:0007669"/>
    <property type="project" value="TreeGrafter"/>
</dbReference>
<reference evidence="13 14" key="1">
    <citation type="submission" date="2023-03" db="EMBL/GenBank/DDBJ databases">
        <title>High recombination rates correlate with genetic variation in Cardiocondyla obscurior ants.</title>
        <authorList>
            <person name="Errbii M."/>
        </authorList>
    </citation>
    <scope>NUCLEOTIDE SEQUENCE [LARGE SCALE GENOMIC DNA]</scope>
    <source>
        <strain evidence="13">Alpha-2009</strain>
        <tissue evidence="13">Whole body</tissue>
    </source>
</reference>
<comment type="similarity">
    <text evidence="2 11">Belongs to the fatty acid desaturase type 1 family.</text>
</comment>
<keyword evidence="5" id="KW-0276">Fatty acid metabolism</keyword>
<keyword evidence="3 11" id="KW-0444">Lipid biosynthesis</keyword>
<dbReference type="InterPro" id="IPR015876">
    <property type="entry name" value="Acyl-CoA_DS"/>
</dbReference>
<proteinExistence type="inferred from homology"/>
<keyword evidence="4 11" id="KW-0812">Transmembrane</keyword>
<keyword evidence="9 12" id="KW-0472">Membrane</keyword>
<dbReference type="PANTHER" id="PTHR11351">
    <property type="entry name" value="ACYL-COA DESATURASE"/>
    <property type="match status" value="1"/>
</dbReference>
<feature type="transmembrane region" description="Helical" evidence="12">
    <location>
        <begin position="89"/>
        <end position="109"/>
    </location>
</feature>
<accession>A0AAW2GYZ4</accession>
<keyword evidence="8" id="KW-0443">Lipid metabolism</keyword>
<evidence type="ECO:0000256" key="10">
    <source>
        <dbReference type="ARBA" id="ARBA00023160"/>
    </source>
</evidence>
<comment type="caution">
    <text evidence="13">The sequence shown here is derived from an EMBL/GenBank/DDBJ whole genome shotgun (WGS) entry which is preliminary data.</text>
</comment>
<evidence type="ECO:0000256" key="1">
    <source>
        <dbReference type="ARBA" id="ARBA00004141"/>
    </source>
</evidence>
<organism evidence="13 14">
    <name type="scientific">Cardiocondyla obscurior</name>
    <dbReference type="NCBI Taxonomy" id="286306"/>
    <lineage>
        <taxon>Eukaryota</taxon>
        <taxon>Metazoa</taxon>
        <taxon>Ecdysozoa</taxon>
        <taxon>Arthropoda</taxon>
        <taxon>Hexapoda</taxon>
        <taxon>Insecta</taxon>
        <taxon>Pterygota</taxon>
        <taxon>Neoptera</taxon>
        <taxon>Endopterygota</taxon>
        <taxon>Hymenoptera</taxon>
        <taxon>Apocrita</taxon>
        <taxon>Aculeata</taxon>
        <taxon>Formicoidea</taxon>
        <taxon>Formicidae</taxon>
        <taxon>Myrmicinae</taxon>
        <taxon>Cardiocondyla</taxon>
    </lineage>
</organism>
<gene>
    <name evidence="13" type="ORF">PUN28_000319</name>
</gene>
<evidence type="ECO:0000256" key="7">
    <source>
        <dbReference type="ARBA" id="ARBA00023002"/>
    </source>
</evidence>
<dbReference type="GO" id="GO:0004768">
    <property type="term" value="F:stearoyl-CoA 9-desaturase activity"/>
    <property type="evidence" value="ECO:0007669"/>
    <property type="project" value="TreeGrafter"/>
</dbReference>
<evidence type="ECO:0000256" key="2">
    <source>
        <dbReference type="ARBA" id="ARBA00009295"/>
    </source>
</evidence>
<evidence type="ECO:0000256" key="4">
    <source>
        <dbReference type="ARBA" id="ARBA00022692"/>
    </source>
</evidence>
<comment type="domain">
    <text evidence="11">The histidine box domains are involved in binding the catalytic metal ions.</text>
</comment>
<dbReference type="GO" id="GO:0005789">
    <property type="term" value="C:endoplasmic reticulum membrane"/>
    <property type="evidence" value="ECO:0007669"/>
    <property type="project" value="TreeGrafter"/>
</dbReference>
<comment type="cofactor">
    <cofactor evidence="11">
        <name>Fe(2+)</name>
        <dbReference type="ChEBI" id="CHEBI:29033"/>
    </cofactor>
</comment>
<evidence type="ECO:0000256" key="5">
    <source>
        <dbReference type="ARBA" id="ARBA00022832"/>
    </source>
</evidence>
<evidence type="ECO:0000313" key="13">
    <source>
        <dbReference type="EMBL" id="KAL0132482.1"/>
    </source>
</evidence>
<name>A0AAW2GYZ4_9HYME</name>
<evidence type="ECO:0000256" key="11">
    <source>
        <dbReference type="RuleBase" id="RU000581"/>
    </source>
</evidence>
<evidence type="ECO:0000256" key="6">
    <source>
        <dbReference type="ARBA" id="ARBA00022989"/>
    </source>
</evidence>
<evidence type="ECO:0000256" key="3">
    <source>
        <dbReference type="ARBA" id="ARBA00022516"/>
    </source>
</evidence>
<feature type="transmembrane region" description="Helical" evidence="12">
    <location>
        <begin position="200"/>
        <end position="224"/>
    </location>
</feature>
<protein>
    <recommendedName>
        <fullName evidence="15">Acyl-CoA Delta(11) desaturase</fullName>
    </recommendedName>
</protein>
<dbReference type="PRINTS" id="PR00075">
    <property type="entry name" value="FACDDSATRASE"/>
</dbReference>
<dbReference type="PANTHER" id="PTHR11351:SF26">
    <property type="entry name" value="FATTY ACID DESATURASE DOMAIN-CONTAINING PROTEIN"/>
    <property type="match status" value="1"/>
</dbReference>
<keyword evidence="14" id="KW-1185">Reference proteome</keyword>
<evidence type="ECO:0008006" key="15">
    <source>
        <dbReference type="Google" id="ProtNLM"/>
    </source>
</evidence>